<dbReference type="InterPro" id="IPR034660">
    <property type="entry name" value="DinB/YfiT-like"/>
</dbReference>
<protein>
    <submittedName>
        <fullName evidence="3">DinB family protein</fullName>
    </submittedName>
</protein>
<keyword evidence="4" id="KW-1185">Reference proteome</keyword>
<dbReference type="SUPFAM" id="SSF109854">
    <property type="entry name" value="DinB/YfiT-like putative metalloenzymes"/>
    <property type="match status" value="1"/>
</dbReference>
<dbReference type="OrthoDB" id="5022306at2"/>
<accession>A0A5J6F5S9</accession>
<dbReference type="EMBL" id="CP023702">
    <property type="protein sequence ID" value="QEU71631.1"/>
    <property type="molecule type" value="Genomic_DNA"/>
</dbReference>
<gene>
    <name evidence="3" type="ORF">CP967_06320</name>
</gene>
<dbReference type="Gene3D" id="1.20.120.450">
    <property type="entry name" value="dinb family like domain"/>
    <property type="match status" value="1"/>
</dbReference>
<evidence type="ECO:0000259" key="2">
    <source>
        <dbReference type="Pfam" id="PF12867"/>
    </source>
</evidence>
<feature type="region of interest" description="Disordered" evidence="1">
    <location>
        <begin position="171"/>
        <end position="203"/>
    </location>
</feature>
<evidence type="ECO:0000256" key="1">
    <source>
        <dbReference type="SAM" id="MobiDB-lite"/>
    </source>
</evidence>
<feature type="compositionally biased region" description="Low complexity" evidence="1">
    <location>
        <begin position="184"/>
        <end position="203"/>
    </location>
</feature>
<proteinExistence type="predicted"/>
<sequence>MDNPRRELLRWQFDMTWSLFTYHLERLAPEDFLWEPADLTWTVRPDAAGNWLPDWADTEPDPVPVPTIGWVSWHIGWWWSTAIDHARGRTPRERTDITWPGDGPAAVARLQDLRTQWLAVLGELTDADLDAASTLPWQAPPDNTVGHMIAWLNAELMKNVAEIGQLRLIRAASKPRPGERRSPGRGTPPSTAAGTPSPVAPTS</sequence>
<name>A0A5J6F5S9_9ACTN</name>
<feature type="domain" description="DinB-like" evidence="2">
    <location>
        <begin position="12"/>
        <end position="163"/>
    </location>
</feature>
<dbReference type="AlphaFoldDB" id="A0A5J6F5S9"/>
<evidence type="ECO:0000313" key="4">
    <source>
        <dbReference type="Proteomes" id="UP000326178"/>
    </source>
</evidence>
<evidence type="ECO:0000313" key="3">
    <source>
        <dbReference type="EMBL" id="QEU71631.1"/>
    </source>
</evidence>
<reference evidence="3 4" key="1">
    <citation type="submission" date="2017-09" db="EMBL/GenBank/DDBJ databases">
        <authorList>
            <person name="Lee N."/>
            <person name="Cho B.-K."/>
        </authorList>
    </citation>
    <scope>NUCLEOTIDE SEQUENCE [LARGE SCALE GENOMIC DNA]</scope>
    <source>
        <strain evidence="3 4">ATCC 12769</strain>
    </source>
</reference>
<organism evidence="3 4">
    <name type="scientific">Streptomyces nitrosporeus</name>
    <dbReference type="NCBI Taxonomy" id="28894"/>
    <lineage>
        <taxon>Bacteria</taxon>
        <taxon>Bacillati</taxon>
        <taxon>Actinomycetota</taxon>
        <taxon>Actinomycetes</taxon>
        <taxon>Kitasatosporales</taxon>
        <taxon>Streptomycetaceae</taxon>
        <taxon>Streptomyces</taxon>
    </lineage>
</organism>
<dbReference type="KEGG" id="snk:CP967_06320"/>
<dbReference type="Pfam" id="PF12867">
    <property type="entry name" value="DinB_2"/>
    <property type="match status" value="1"/>
</dbReference>
<dbReference type="InterPro" id="IPR024775">
    <property type="entry name" value="DinB-like"/>
</dbReference>
<dbReference type="Proteomes" id="UP000326178">
    <property type="component" value="Chromosome"/>
</dbReference>